<dbReference type="Proteomes" id="UP001216558">
    <property type="component" value="Unassembled WGS sequence"/>
</dbReference>
<reference evidence="2 3" key="1">
    <citation type="submission" date="2022-10" db="EMBL/GenBank/DDBJ databases">
        <title>Erythrobacter sp. sf7 Genome sequencing.</title>
        <authorList>
            <person name="Park S."/>
        </authorList>
    </citation>
    <scope>NUCLEOTIDE SEQUENCE [LARGE SCALE GENOMIC DNA]</scope>
    <source>
        <strain evidence="3">sf7</strain>
    </source>
</reference>
<accession>A0ABT5JPV7</accession>
<protein>
    <submittedName>
        <fullName evidence="2">Flp family type IVb pilin</fullName>
    </submittedName>
</protein>
<comment type="caution">
    <text evidence="2">The sequence shown here is derived from an EMBL/GenBank/DDBJ whole genome shotgun (WGS) entry which is preliminary data.</text>
</comment>
<gene>
    <name evidence="2" type="ORF">OIK40_09150</name>
</gene>
<dbReference type="RefSeq" id="WP_273677992.1">
    <property type="nucleotide sequence ID" value="NZ_JAQQXQ010000006.1"/>
</dbReference>
<keyword evidence="3" id="KW-1185">Reference proteome</keyword>
<dbReference type="EMBL" id="JAQQXQ010000006">
    <property type="protein sequence ID" value="MDC8754805.1"/>
    <property type="molecule type" value="Genomic_DNA"/>
</dbReference>
<name>A0ABT5JPV7_9SPHN</name>
<sequence>MKNLIKTFLKDEAGASAAEYALILAVVGVAIGGAALALGDVVGDAIADAATDVNNCTGATTTNCTAHPNAPAID</sequence>
<proteinExistence type="predicted"/>
<keyword evidence="1" id="KW-1133">Transmembrane helix</keyword>
<organism evidence="2 3">
    <name type="scientific">Erythrobacter fulvus</name>
    <dbReference type="NCBI Taxonomy" id="2987523"/>
    <lineage>
        <taxon>Bacteria</taxon>
        <taxon>Pseudomonadati</taxon>
        <taxon>Pseudomonadota</taxon>
        <taxon>Alphaproteobacteria</taxon>
        <taxon>Sphingomonadales</taxon>
        <taxon>Erythrobacteraceae</taxon>
        <taxon>Erythrobacter/Porphyrobacter group</taxon>
        <taxon>Erythrobacter</taxon>
    </lineage>
</organism>
<evidence type="ECO:0000313" key="2">
    <source>
        <dbReference type="EMBL" id="MDC8754805.1"/>
    </source>
</evidence>
<evidence type="ECO:0000256" key="1">
    <source>
        <dbReference type="SAM" id="Phobius"/>
    </source>
</evidence>
<evidence type="ECO:0000313" key="3">
    <source>
        <dbReference type="Proteomes" id="UP001216558"/>
    </source>
</evidence>
<feature type="transmembrane region" description="Helical" evidence="1">
    <location>
        <begin position="20"/>
        <end position="38"/>
    </location>
</feature>
<keyword evidence="1" id="KW-0472">Membrane</keyword>
<keyword evidence="1" id="KW-0812">Transmembrane</keyword>